<evidence type="ECO:0000259" key="1">
    <source>
        <dbReference type="Pfam" id="PF26160"/>
    </source>
</evidence>
<reference key="1">
    <citation type="submission" date="2010-09" db="EMBL/GenBank/DDBJ databases">
        <title>Complete sequence of Caldicellulosiruptor hydrothermalis 108.</title>
        <authorList>
            <consortium name="US DOE Joint Genome Institute"/>
            <person name="Lucas S."/>
            <person name="Copeland A."/>
            <person name="Lapidus A."/>
            <person name="Cheng J.-F."/>
            <person name="Bruce D."/>
            <person name="Goodwin L."/>
            <person name="Pitluck S."/>
            <person name="Davenport K."/>
            <person name="Detter J.C."/>
            <person name="Han C."/>
            <person name="Tapia R."/>
            <person name="Land M."/>
            <person name="Hauser L."/>
            <person name="Chang Y.-J."/>
            <person name="Jeffries C."/>
            <person name="Kyrpides N."/>
            <person name="Ivanova N."/>
            <person name="Mikhailova N."/>
            <person name="Blumer-Schuette S.E."/>
            <person name="Kelly R.M."/>
            <person name="Woyke T."/>
        </authorList>
    </citation>
    <scope>NUCLEOTIDE SEQUENCE</scope>
    <source>
        <strain>108</strain>
    </source>
</reference>
<accession>E4QE14</accession>
<dbReference type="AlphaFoldDB" id="E4QE14"/>
<dbReference type="STRING" id="632292.Calhy_0771"/>
<dbReference type="Proteomes" id="UP000006890">
    <property type="component" value="Chromosome"/>
</dbReference>
<keyword evidence="3" id="KW-1185">Reference proteome</keyword>
<evidence type="ECO:0000313" key="2">
    <source>
        <dbReference type="EMBL" id="ADQ06508.1"/>
    </source>
</evidence>
<reference evidence="2 3" key="2">
    <citation type="journal article" date="2011" name="J. Bacteriol.">
        <title>Complete genome sequences for the anaerobic, extremely thermophilic plant biomass-degrading bacteria Caldicellulosiruptor hydrothermalis, Caldicellulosiruptor kristjanssonii, Caldicellulosiruptor kronotskyensis, Caldicellulosiruptor owensenis, and Caldicellulosiruptor lactoaceticus.</title>
        <authorList>
            <person name="Blumer-Schuette S.E."/>
            <person name="Ozdemir I."/>
            <person name="Mistry D."/>
            <person name="Lucas S."/>
            <person name="Lapidus A."/>
            <person name="Cheng J.F."/>
            <person name="Goodwin L.A."/>
            <person name="Pitluck S."/>
            <person name="Land M.L."/>
            <person name="Hauser L.J."/>
            <person name="Woyke T."/>
            <person name="Mikhailova N."/>
            <person name="Pati A."/>
            <person name="Kyrpides N.C."/>
            <person name="Ivanova N."/>
            <person name="Detter J.C."/>
            <person name="Walston-Davenport K."/>
            <person name="Han S."/>
            <person name="Adams M.W."/>
            <person name="Kelly R.M."/>
        </authorList>
    </citation>
    <scope>NUCLEOTIDE SEQUENCE [LARGE SCALE GENOMIC DNA]</scope>
    <source>
        <strain evidence="3">DSM 18901 / VKM B-2411 / 108</strain>
    </source>
</reference>
<feature type="domain" description="YqzN/YkzM" evidence="1">
    <location>
        <begin position="18"/>
        <end position="67"/>
    </location>
</feature>
<dbReference type="eggNOG" id="ENOG50309IP">
    <property type="taxonomic scope" value="Bacteria"/>
</dbReference>
<organism evidence="2 3">
    <name type="scientific">Caldicellulosiruptor hydrothermalis (strain DSM 18901 / VKM B-2411 / 108)</name>
    <dbReference type="NCBI Taxonomy" id="632292"/>
    <lineage>
        <taxon>Bacteria</taxon>
        <taxon>Bacillati</taxon>
        <taxon>Bacillota</taxon>
        <taxon>Bacillota incertae sedis</taxon>
        <taxon>Caldicellulosiruptorales</taxon>
        <taxon>Caldicellulosiruptoraceae</taxon>
        <taxon>Caldicellulosiruptor</taxon>
    </lineage>
</organism>
<proteinExistence type="predicted"/>
<dbReference type="InterPro" id="IPR058869">
    <property type="entry name" value="YqzN_YkzM"/>
</dbReference>
<dbReference type="RefSeq" id="WP_013402708.1">
    <property type="nucleotide sequence ID" value="NC_014652.1"/>
</dbReference>
<evidence type="ECO:0000313" key="3">
    <source>
        <dbReference type="Proteomes" id="UP000006890"/>
    </source>
</evidence>
<gene>
    <name evidence="2" type="ordered locus">Calhy_0771</name>
</gene>
<name>E4QE14_CALH1</name>
<dbReference type="HOGENOM" id="CLU_203234_0_0_9"/>
<dbReference type="EMBL" id="CP002219">
    <property type="protein sequence ID" value="ADQ06508.1"/>
    <property type="molecule type" value="Genomic_DNA"/>
</dbReference>
<dbReference type="KEGG" id="chd:Calhy_0771"/>
<dbReference type="Pfam" id="PF26160">
    <property type="entry name" value="YqzN_YkzM"/>
    <property type="match status" value="1"/>
</dbReference>
<protein>
    <recommendedName>
        <fullName evidence="1">YqzN/YkzM domain-containing protein</fullName>
    </recommendedName>
</protein>
<sequence>MPKEKETINDALVQQEQALYNKDELISAAHIFCVKPEVVVGALKLINKDMLTKSEAEKAIKTFLERKV</sequence>